<feature type="compositionally biased region" description="Basic and acidic residues" evidence="1">
    <location>
        <begin position="211"/>
        <end position="226"/>
    </location>
</feature>
<name>A0A0F8B872_CERFI</name>
<feature type="signal peptide" evidence="2">
    <location>
        <begin position="1"/>
        <end position="21"/>
    </location>
</feature>
<sequence>MLSALLLTTLYLFLFYTPVAALQVTPGSPCAQHCIDNTDDDPFSAASSSTTASDIVCTDAAFGTEGTGARFRECVECLQKSDKVNGTESDLHWLLYNLRFALSSGDLLEETWEEPCVSCLQSTTDQYYLSNFLSVLKGACAQRPEAGTLLGITGDIFSRDAINTTVATEDSSTSTSDDSGGATSISKTVGSESIPMYSTPPSAGSAYGMGTKERASTSMDTKRSIGADGRVRHEYYDLL</sequence>
<dbReference type="EMBL" id="LBBL01000016">
    <property type="protein sequence ID" value="KKF97140.1"/>
    <property type="molecule type" value="Genomic_DNA"/>
</dbReference>
<comment type="caution">
    <text evidence="3">The sequence shown here is derived from an EMBL/GenBank/DDBJ whole genome shotgun (WGS) entry which is preliminary data.</text>
</comment>
<dbReference type="AlphaFoldDB" id="A0A0F8B872"/>
<dbReference type="OrthoDB" id="5426678at2759"/>
<evidence type="ECO:0000313" key="4">
    <source>
        <dbReference type="Proteomes" id="UP000034841"/>
    </source>
</evidence>
<feature type="chain" id="PRO_5002527773" evidence="2">
    <location>
        <begin position="22"/>
        <end position="239"/>
    </location>
</feature>
<feature type="region of interest" description="Disordered" evidence="1">
    <location>
        <begin position="167"/>
        <end position="226"/>
    </location>
</feature>
<evidence type="ECO:0000313" key="3">
    <source>
        <dbReference type="EMBL" id="KKF97140.1"/>
    </source>
</evidence>
<organism evidence="3 4">
    <name type="scientific">Ceratocystis fimbriata f. sp. platani</name>
    <dbReference type="NCBI Taxonomy" id="88771"/>
    <lineage>
        <taxon>Eukaryota</taxon>
        <taxon>Fungi</taxon>
        <taxon>Dikarya</taxon>
        <taxon>Ascomycota</taxon>
        <taxon>Pezizomycotina</taxon>
        <taxon>Sordariomycetes</taxon>
        <taxon>Hypocreomycetidae</taxon>
        <taxon>Microascales</taxon>
        <taxon>Ceratocystidaceae</taxon>
        <taxon>Ceratocystis</taxon>
    </lineage>
</organism>
<keyword evidence="2" id="KW-0732">Signal</keyword>
<evidence type="ECO:0000256" key="1">
    <source>
        <dbReference type="SAM" id="MobiDB-lite"/>
    </source>
</evidence>
<accession>A0A0F8B872</accession>
<feature type="compositionally biased region" description="Low complexity" evidence="1">
    <location>
        <begin position="167"/>
        <end position="184"/>
    </location>
</feature>
<keyword evidence="4" id="KW-1185">Reference proteome</keyword>
<protein>
    <submittedName>
        <fullName evidence="3">Uncharacterized protein</fullName>
    </submittedName>
</protein>
<reference evidence="3 4" key="1">
    <citation type="submission" date="2015-04" db="EMBL/GenBank/DDBJ databases">
        <title>Genome sequence of Ceratocystis platani, a major pathogen of plane trees.</title>
        <authorList>
            <person name="Belbahri L."/>
        </authorList>
    </citation>
    <scope>NUCLEOTIDE SEQUENCE [LARGE SCALE GENOMIC DNA]</scope>
    <source>
        <strain evidence="3 4">CFO</strain>
    </source>
</reference>
<evidence type="ECO:0000256" key="2">
    <source>
        <dbReference type="SAM" id="SignalP"/>
    </source>
</evidence>
<proteinExistence type="predicted"/>
<gene>
    <name evidence="3" type="ORF">CFO_g516</name>
</gene>
<dbReference type="Proteomes" id="UP000034841">
    <property type="component" value="Unassembled WGS sequence"/>
</dbReference>